<feature type="compositionally biased region" description="Basic and acidic residues" evidence="1">
    <location>
        <begin position="233"/>
        <end position="244"/>
    </location>
</feature>
<dbReference type="AlphaFoldDB" id="A0A0L0VUV9"/>
<feature type="compositionally biased region" description="Low complexity" evidence="1">
    <location>
        <begin position="183"/>
        <end position="197"/>
    </location>
</feature>
<organism evidence="2 3">
    <name type="scientific">Puccinia striiformis f. sp. tritici PST-78</name>
    <dbReference type="NCBI Taxonomy" id="1165861"/>
    <lineage>
        <taxon>Eukaryota</taxon>
        <taxon>Fungi</taxon>
        <taxon>Dikarya</taxon>
        <taxon>Basidiomycota</taxon>
        <taxon>Pucciniomycotina</taxon>
        <taxon>Pucciniomycetes</taxon>
        <taxon>Pucciniales</taxon>
        <taxon>Pucciniaceae</taxon>
        <taxon>Puccinia</taxon>
    </lineage>
</organism>
<evidence type="ECO:0000313" key="2">
    <source>
        <dbReference type="EMBL" id="KNF03084.1"/>
    </source>
</evidence>
<keyword evidence="3" id="KW-1185">Reference proteome</keyword>
<dbReference type="Proteomes" id="UP000054564">
    <property type="component" value="Unassembled WGS sequence"/>
</dbReference>
<protein>
    <submittedName>
        <fullName evidence="2">Uncharacterized protein</fullName>
    </submittedName>
</protein>
<evidence type="ECO:0000256" key="1">
    <source>
        <dbReference type="SAM" id="MobiDB-lite"/>
    </source>
</evidence>
<dbReference type="OrthoDB" id="2505381at2759"/>
<gene>
    <name evidence="2" type="ORF">PSTG_03670</name>
</gene>
<accession>A0A0L0VUV9</accession>
<sequence length="244" mass="26290">MIGVAFTDLHPPTTSLQHQLGKAALLVQTQISNYEANCPLNPGLKKPFCLQFPTCLSFIKHSVSLEGKCEVLPKDSMVILIDKGGICFGVGLPPKPQPLQYIHQPQDVRARSSLDTFVNRGVLDASKGQVLQANNNPSQAVNPETSPLPPLVSRPSRRGVHSGMISQLGARHDDDTPPHNAAGHHTTPTVTGTVSGTLSRRRQVAPSQDDSGHGSIEWRALATPQSWGRQVTRSHDGSSHEGFD</sequence>
<name>A0A0L0VUV9_9BASI</name>
<reference evidence="3" key="1">
    <citation type="submission" date="2014-03" db="EMBL/GenBank/DDBJ databases">
        <title>The Genome Sequence of Puccinia striiformis f. sp. tritici PST-78.</title>
        <authorList>
            <consortium name="The Broad Institute Genome Sequencing Platform"/>
            <person name="Cuomo C."/>
            <person name="Hulbert S."/>
            <person name="Chen X."/>
            <person name="Walker B."/>
            <person name="Young S.K."/>
            <person name="Zeng Q."/>
            <person name="Gargeya S."/>
            <person name="Fitzgerald M."/>
            <person name="Haas B."/>
            <person name="Abouelleil A."/>
            <person name="Alvarado L."/>
            <person name="Arachchi H.M."/>
            <person name="Berlin A.M."/>
            <person name="Chapman S.B."/>
            <person name="Goldberg J."/>
            <person name="Griggs A."/>
            <person name="Gujja S."/>
            <person name="Hansen M."/>
            <person name="Howarth C."/>
            <person name="Imamovic A."/>
            <person name="Larimer J."/>
            <person name="McCowan C."/>
            <person name="Montmayeur A."/>
            <person name="Murphy C."/>
            <person name="Neiman D."/>
            <person name="Pearson M."/>
            <person name="Priest M."/>
            <person name="Roberts A."/>
            <person name="Saif S."/>
            <person name="Shea T."/>
            <person name="Sisk P."/>
            <person name="Sykes S."/>
            <person name="Wortman J."/>
            <person name="Nusbaum C."/>
            <person name="Birren B."/>
        </authorList>
    </citation>
    <scope>NUCLEOTIDE SEQUENCE [LARGE SCALE GENOMIC DNA]</scope>
    <source>
        <strain evidence="3">race PST-78</strain>
    </source>
</reference>
<feature type="compositionally biased region" description="Polar residues" evidence="1">
    <location>
        <begin position="129"/>
        <end position="145"/>
    </location>
</feature>
<dbReference type="EMBL" id="AJIL01000019">
    <property type="protein sequence ID" value="KNF03084.1"/>
    <property type="molecule type" value="Genomic_DNA"/>
</dbReference>
<feature type="region of interest" description="Disordered" evidence="1">
    <location>
        <begin position="128"/>
        <end position="244"/>
    </location>
</feature>
<evidence type="ECO:0000313" key="3">
    <source>
        <dbReference type="Proteomes" id="UP000054564"/>
    </source>
</evidence>
<proteinExistence type="predicted"/>
<comment type="caution">
    <text evidence="2">The sequence shown here is derived from an EMBL/GenBank/DDBJ whole genome shotgun (WGS) entry which is preliminary data.</text>
</comment>